<sequence>SLRHSELLKARSLRHAYVAACPRSLRHSELLKARSLRHAYITTRPRSLRHSELLKARSLRHACRSSPECLPAEPTRRALQVRSGGREQRHTSAKRASKGFIDLVVSAPSGEKRLNGHLGWSQTMLL</sequence>
<accession>A0A843XBI9</accession>
<dbReference type="Proteomes" id="UP000652761">
    <property type="component" value="Unassembled WGS sequence"/>
</dbReference>
<dbReference type="AlphaFoldDB" id="A0A843XBI9"/>
<dbReference type="EMBL" id="NMUH01007115">
    <property type="protein sequence ID" value="MQM16672.1"/>
    <property type="molecule type" value="Genomic_DNA"/>
</dbReference>
<keyword evidence="2" id="KW-1185">Reference proteome</keyword>
<reference evidence="1" key="1">
    <citation type="submission" date="2017-07" db="EMBL/GenBank/DDBJ databases">
        <title>Taro Niue Genome Assembly and Annotation.</title>
        <authorList>
            <person name="Atibalentja N."/>
            <person name="Keating K."/>
            <person name="Fields C.J."/>
        </authorList>
    </citation>
    <scope>NUCLEOTIDE SEQUENCE</scope>
    <source>
        <strain evidence="1">Niue_2</strain>
        <tissue evidence="1">Leaf</tissue>
    </source>
</reference>
<gene>
    <name evidence="1" type="ORF">Taro_049629</name>
</gene>
<evidence type="ECO:0000313" key="1">
    <source>
        <dbReference type="EMBL" id="MQM16672.1"/>
    </source>
</evidence>
<evidence type="ECO:0000313" key="2">
    <source>
        <dbReference type="Proteomes" id="UP000652761"/>
    </source>
</evidence>
<name>A0A843XBI9_COLES</name>
<comment type="caution">
    <text evidence="1">The sequence shown here is derived from an EMBL/GenBank/DDBJ whole genome shotgun (WGS) entry which is preliminary data.</text>
</comment>
<proteinExistence type="predicted"/>
<feature type="non-terminal residue" evidence="1">
    <location>
        <position position="1"/>
    </location>
</feature>
<protein>
    <submittedName>
        <fullName evidence="1">Uncharacterized protein</fullName>
    </submittedName>
</protein>
<organism evidence="1 2">
    <name type="scientific">Colocasia esculenta</name>
    <name type="common">Wild taro</name>
    <name type="synonym">Arum esculentum</name>
    <dbReference type="NCBI Taxonomy" id="4460"/>
    <lineage>
        <taxon>Eukaryota</taxon>
        <taxon>Viridiplantae</taxon>
        <taxon>Streptophyta</taxon>
        <taxon>Embryophyta</taxon>
        <taxon>Tracheophyta</taxon>
        <taxon>Spermatophyta</taxon>
        <taxon>Magnoliopsida</taxon>
        <taxon>Liliopsida</taxon>
        <taxon>Araceae</taxon>
        <taxon>Aroideae</taxon>
        <taxon>Colocasieae</taxon>
        <taxon>Colocasia</taxon>
    </lineage>
</organism>